<evidence type="ECO:0000313" key="2">
    <source>
        <dbReference type="EMBL" id="TQL99176.1"/>
    </source>
</evidence>
<evidence type="ECO:0000256" key="1">
    <source>
        <dbReference type="SAM" id="MobiDB-lite"/>
    </source>
</evidence>
<evidence type="ECO:0000313" key="3">
    <source>
        <dbReference type="Proteomes" id="UP000316096"/>
    </source>
</evidence>
<dbReference type="Proteomes" id="UP000316096">
    <property type="component" value="Unassembled WGS sequence"/>
</dbReference>
<accession>A0A543CPZ5</accession>
<comment type="caution">
    <text evidence="2">The sequence shown here is derived from an EMBL/GenBank/DDBJ whole genome shotgun (WGS) entry which is preliminary data.</text>
</comment>
<protein>
    <submittedName>
        <fullName evidence="2">Uncharacterized protein</fullName>
    </submittedName>
</protein>
<reference evidence="2 3" key="1">
    <citation type="submission" date="2019-06" db="EMBL/GenBank/DDBJ databases">
        <title>Sequencing the genomes of 1000 actinobacteria strains.</title>
        <authorList>
            <person name="Klenk H.-P."/>
        </authorList>
    </citation>
    <scope>NUCLEOTIDE SEQUENCE [LARGE SCALE GENOMIC DNA]</scope>
    <source>
        <strain evidence="2 3">DSM 102200</strain>
    </source>
</reference>
<dbReference type="RefSeq" id="WP_281286284.1">
    <property type="nucleotide sequence ID" value="NZ_VFOZ01000001.1"/>
</dbReference>
<feature type="region of interest" description="Disordered" evidence="1">
    <location>
        <begin position="1"/>
        <end position="41"/>
    </location>
</feature>
<gene>
    <name evidence="2" type="ORF">FB559_4833</name>
</gene>
<organism evidence="2 3">
    <name type="scientific">Actinoallomurus bryophytorum</name>
    <dbReference type="NCBI Taxonomy" id="1490222"/>
    <lineage>
        <taxon>Bacteria</taxon>
        <taxon>Bacillati</taxon>
        <taxon>Actinomycetota</taxon>
        <taxon>Actinomycetes</taxon>
        <taxon>Streptosporangiales</taxon>
        <taxon>Thermomonosporaceae</taxon>
        <taxon>Actinoallomurus</taxon>
    </lineage>
</organism>
<sequence length="41" mass="4905">MDSKARKAHFLAQSGRKELTPKQQKRLRKKENKLLSGRKRR</sequence>
<keyword evidence="3" id="KW-1185">Reference proteome</keyword>
<dbReference type="EMBL" id="VFOZ01000001">
    <property type="protein sequence ID" value="TQL99176.1"/>
    <property type="molecule type" value="Genomic_DNA"/>
</dbReference>
<feature type="compositionally biased region" description="Basic residues" evidence="1">
    <location>
        <begin position="23"/>
        <end position="41"/>
    </location>
</feature>
<proteinExistence type="predicted"/>
<dbReference type="AlphaFoldDB" id="A0A543CPZ5"/>
<name>A0A543CPZ5_9ACTN</name>